<dbReference type="EMBL" id="WMQV01000003">
    <property type="protein sequence ID" value="MTL93409.1"/>
    <property type="molecule type" value="Genomic_DNA"/>
</dbReference>
<proteinExistence type="inferred from homology"/>
<dbReference type="Pfam" id="PF02678">
    <property type="entry name" value="Pirin"/>
    <property type="match status" value="1"/>
</dbReference>
<evidence type="ECO:0000256" key="2">
    <source>
        <dbReference type="PIRSR" id="PIRSR006232-1"/>
    </source>
</evidence>
<reference evidence="7 8" key="1">
    <citation type="journal article" date="2019" name="Nat. Med.">
        <title>A library of human gut bacterial isolates paired with longitudinal multiomics data enables mechanistic microbiome research.</title>
        <authorList>
            <person name="Poyet M."/>
            <person name="Groussin M."/>
            <person name="Gibbons S.M."/>
            <person name="Avila-Pacheco J."/>
            <person name="Jiang X."/>
            <person name="Kearney S.M."/>
            <person name="Perrotta A.R."/>
            <person name="Berdy B."/>
            <person name="Zhao S."/>
            <person name="Lieberman T.D."/>
            <person name="Swanson P.K."/>
            <person name="Smith M."/>
            <person name="Roesemann S."/>
            <person name="Alexander J.E."/>
            <person name="Rich S.A."/>
            <person name="Livny J."/>
            <person name="Vlamakis H."/>
            <person name="Clish C."/>
            <person name="Bullock K."/>
            <person name="Deik A."/>
            <person name="Scott J."/>
            <person name="Pierce K.A."/>
            <person name="Xavier R.J."/>
            <person name="Alm E.J."/>
        </authorList>
    </citation>
    <scope>NUCLEOTIDE SEQUENCE</scope>
    <source>
        <strain evidence="7">BIOML-A179</strain>
        <strain evidence="6 8">BIOML-A198</strain>
    </source>
</reference>
<evidence type="ECO:0000313" key="6">
    <source>
        <dbReference type="EMBL" id="MTK21372.1"/>
    </source>
</evidence>
<keyword evidence="2" id="KW-0479">Metal-binding</keyword>
<dbReference type="Pfam" id="PF17954">
    <property type="entry name" value="Pirin_C_2"/>
    <property type="match status" value="1"/>
</dbReference>
<evidence type="ECO:0000313" key="7">
    <source>
        <dbReference type="EMBL" id="MTL93409.1"/>
    </source>
</evidence>
<dbReference type="Gene3D" id="2.60.120.10">
    <property type="entry name" value="Jelly Rolls"/>
    <property type="match status" value="2"/>
</dbReference>
<dbReference type="InterPro" id="IPR014710">
    <property type="entry name" value="RmlC-like_jellyroll"/>
</dbReference>
<feature type="binding site" evidence="2">
    <location>
        <position position="103"/>
    </location>
    <ligand>
        <name>Fe cation</name>
        <dbReference type="ChEBI" id="CHEBI:24875"/>
    </ligand>
</feature>
<dbReference type="GeneID" id="60059395"/>
<evidence type="ECO:0000256" key="1">
    <source>
        <dbReference type="ARBA" id="ARBA00008416"/>
    </source>
</evidence>
<name>A0A6G2CH54_9FIRM</name>
<dbReference type="AlphaFoldDB" id="A0A6G2CH54"/>
<keyword evidence="2" id="KW-0408">Iron</keyword>
<dbReference type="SUPFAM" id="SSF51182">
    <property type="entry name" value="RmlC-like cupins"/>
    <property type="match status" value="1"/>
</dbReference>
<dbReference type="InterPro" id="IPR012093">
    <property type="entry name" value="Pirin"/>
</dbReference>
<evidence type="ECO:0000259" key="4">
    <source>
        <dbReference type="Pfam" id="PF02678"/>
    </source>
</evidence>
<dbReference type="InterPro" id="IPR003829">
    <property type="entry name" value="Pirin_N_dom"/>
</dbReference>
<dbReference type="Proteomes" id="UP000487649">
    <property type="component" value="Unassembled WGS sequence"/>
</dbReference>
<accession>A0A6G2CH54</accession>
<comment type="similarity">
    <text evidence="1 3">Belongs to the pirin family.</text>
</comment>
<organism evidence="7">
    <name type="scientific">Turicibacter sanguinis</name>
    <dbReference type="NCBI Taxonomy" id="154288"/>
    <lineage>
        <taxon>Bacteria</taxon>
        <taxon>Bacillati</taxon>
        <taxon>Bacillota</taxon>
        <taxon>Erysipelotrichia</taxon>
        <taxon>Erysipelotrichales</taxon>
        <taxon>Turicibacteraceae</taxon>
        <taxon>Turicibacter</taxon>
    </lineage>
</organism>
<dbReference type="GO" id="GO:0046872">
    <property type="term" value="F:metal ion binding"/>
    <property type="evidence" value="ECO:0007669"/>
    <property type="project" value="UniProtKB-KW"/>
</dbReference>
<feature type="binding site" evidence="2">
    <location>
        <position position="57"/>
    </location>
    <ligand>
        <name>Fe cation</name>
        <dbReference type="ChEBI" id="CHEBI:24875"/>
    </ligand>
</feature>
<comment type="cofactor">
    <cofactor evidence="2">
        <name>Fe cation</name>
        <dbReference type="ChEBI" id="CHEBI:24875"/>
    </cofactor>
    <text evidence="2">Binds 1 Fe cation per subunit.</text>
</comment>
<dbReference type="InterPro" id="IPR011051">
    <property type="entry name" value="RmlC_Cupin_sf"/>
</dbReference>
<feature type="binding site" evidence="2">
    <location>
        <position position="59"/>
    </location>
    <ligand>
        <name>Fe cation</name>
        <dbReference type="ChEBI" id="CHEBI:24875"/>
    </ligand>
</feature>
<feature type="domain" description="Quercetin 2,3-dioxygenase C-terminal cupin" evidence="5">
    <location>
        <begin position="146"/>
        <end position="229"/>
    </location>
</feature>
<dbReference type="PANTHER" id="PTHR43212:SF3">
    <property type="entry name" value="QUERCETIN 2,3-DIOXYGENASE"/>
    <property type="match status" value="1"/>
</dbReference>
<dbReference type="EMBL" id="WMQE01000016">
    <property type="protein sequence ID" value="MTK21372.1"/>
    <property type="molecule type" value="Genomic_DNA"/>
</dbReference>
<evidence type="ECO:0000259" key="5">
    <source>
        <dbReference type="Pfam" id="PF17954"/>
    </source>
</evidence>
<protein>
    <submittedName>
        <fullName evidence="7">Pirin family protein</fullName>
    </submittedName>
</protein>
<dbReference type="PANTHER" id="PTHR43212">
    <property type="entry name" value="QUERCETIN 2,3-DIOXYGENASE"/>
    <property type="match status" value="1"/>
</dbReference>
<evidence type="ECO:0000256" key="3">
    <source>
        <dbReference type="RuleBase" id="RU003457"/>
    </source>
</evidence>
<dbReference type="PIRSF" id="PIRSF006232">
    <property type="entry name" value="Pirin"/>
    <property type="match status" value="1"/>
</dbReference>
<sequence>MIKKIDHTLLGTAYHTWLQSLFHFSYADYYQPYINKFGVIRVINDDILHVNSGHDLHKHKDVEIITYMISGELTHTPKIGMPKKLTRGELYYMSAGSGMEHAEFNWGEKPVRMIQLWIRPNQKNVAPKVEYGCFKREQRFNQWQKIVSDLEHEAPIQIHQEVNIWVSEVEANRDLDFDILKNRQAYLIQLEGESMINNIAMSEKDGMEIFEEPIKIKTVRPSLFMIIEMNINGK</sequence>
<feature type="binding site" evidence="2">
    <location>
        <position position="101"/>
    </location>
    <ligand>
        <name>Fe cation</name>
        <dbReference type="ChEBI" id="CHEBI:24875"/>
    </ligand>
</feature>
<evidence type="ECO:0000313" key="8">
    <source>
        <dbReference type="Proteomes" id="UP000487649"/>
    </source>
</evidence>
<comment type="caution">
    <text evidence="7">The sequence shown here is derived from an EMBL/GenBank/DDBJ whole genome shotgun (WGS) entry which is preliminary data.</text>
</comment>
<dbReference type="RefSeq" id="WP_006784870.1">
    <property type="nucleotide sequence ID" value="NZ_CABJBH010000003.1"/>
</dbReference>
<gene>
    <name evidence="7" type="ORF">GMA64_02595</name>
    <name evidence="6" type="ORF">GMA92_08060</name>
</gene>
<dbReference type="InterPro" id="IPR041602">
    <property type="entry name" value="Quercetinase_C"/>
</dbReference>
<feature type="domain" description="Pirin N-terminal" evidence="4">
    <location>
        <begin position="14"/>
        <end position="118"/>
    </location>
</feature>